<dbReference type="Proteomes" id="UP000262477">
    <property type="component" value="Unassembled WGS sequence"/>
</dbReference>
<dbReference type="Pfam" id="PF13468">
    <property type="entry name" value="Glyoxalase_3"/>
    <property type="match status" value="1"/>
</dbReference>
<dbReference type="AlphaFoldDB" id="A0A371PV79"/>
<gene>
    <name evidence="2" type="ORF">DY245_34075</name>
</gene>
<dbReference type="PANTHER" id="PTHR40265">
    <property type="entry name" value="BLL2707 PROTEIN"/>
    <property type="match status" value="1"/>
</dbReference>
<organism evidence="2 3">
    <name type="scientific">Streptomyces inhibens</name>
    <dbReference type="NCBI Taxonomy" id="2293571"/>
    <lineage>
        <taxon>Bacteria</taxon>
        <taxon>Bacillati</taxon>
        <taxon>Actinomycetota</taxon>
        <taxon>Actinomycetes</taxon>
        <taxon>Kitasatosporales</taxon>
        <taxon>Streptomycetaceae</taxon>
        <taxon>Streptomyces</taxon>
    </lineage>
</organism>
<dbReference type="InterPro" id="IPR029068">
    <property type="entry name" value="Glyas_Bleomycin-R_OHBP_Dase"/>
</dbReference>
<evidence type="ECO:0000313" key="3">
    <source>
        <dbReference type="Proteomes" id="UP000262477"/>
    </source>
</evidence>
<dbReference type="RefSeq" id="WP_128510986.1">
    <property type="nucleotide sequence ID" value="NZ_QUAC01000333.1"/>
</dbReference>
<dbReference type="OrthoDB" id="3227561at2"/>
<dbReference type="PANTHER" id="PTHR40265:SF1">
    <property type="entry name" value="GLYOXALASE-LIKE DOMAIN-CONTAINING PROTEIN"/>
    <property type="match status" value="1"/>
</dbReference>
<sequence>MTGGAPAVLDHLVYATPDLERTVAEVAELTGVRPVRGGSHPGRGTRNHLLGLGGGAYFEIIGPDPEQPAPDGPRWFGIDALTGPRLVTWAVRVTGIAGRVAEARARGYDPGDPVAMARRTPDGGRIDWQLTPPGAGEGLGRVSPVSLAPFLLDWGATPHPSGSGLPLLPLVSLDATHSDPEAARAAWAALGVRWPGEPVAGGPAQLTAVLEGRHGRVAFGRGAVAV</sequence>
<dbReference type="EMBL" id="QUAC01000333">
    <property type="protein sequence ID" value="REK86161.1"/>
    <property type="molecule type" value="Genomic_DNA"/>
</dbReference>
<dbReference type="InterPro" id="IPR025870">
    <property type="entry name" value="Glyoxalase-like_dom"/>
</dbReference>
<reference evidence="2 3" key="1">
    <citation type="submission" date="2018-08" db="EMBL/GenBank/DDBJ databases">
        <title>Streptomyces NEAU-D10 sp. nov., a novel Actinomycete isolated from soil.</title>
        <authorList>
            <person name="Jin L."/>
        </authorList>
    </citation>
    <scope>NUCLEOTIDE SEQUENCE [LARGE SCALE GENOMIC DNA]</scope>
    <source>
        <strain evidence="2 3">NEAU-D10</strain>
    </source>
</reference>
<evidence type="ECO:0000313" key="2">
    <source>
        <dbReference type="EMBL" id="REK86161.1"/>
    </source>
</evidence>
<protein>
    <submittedName>
        <fullName evidence="2">VOC family protein</fullName>
    </submittedName>
</protein>
<proteinExistence type="predicted"/>
<evidence type="ECO:0000259" key="1">
    <source>
        <dbReference type="Pfam" id="PF13468"/>
    </source>
</evidence>
<feature type="domain" description="Glyoxalase-like" evidence="1">
    <location>
        <begin position="9"/>
        <end position="190"/>
    </location>
</feature>
<name>A0A371PV79_STRIH</name>
<keyword evidence="3" id="KW-1185">Reference proteome</keyword>
<dbReference type="SUPFAM" id="SSF54593">
    <property type="entry name" value="Glyoxalase/Bleomycin resistance protein/Dihydroxybiphenyl dioxygenase"/>
    <property type="match status" value="1"/>
</dbReference>
<dbReference type="Gene3D" id="3.10.180.10">
    <property type="entry name" value="2,3-Dihydroxybiphenyl 1,2-Dioxygenase, domain 1"/>
    <property type="match status" value="1"/>
</dbReference>
<comment type="caution">
    <text evidence="2">The sequence shown here is derived from an EMBL/GenBank/DDBJ whole genome shotgun (WGS) entry which is preliminary data.</text>
</comment>
<accession>A0A371PV79</accession>